<name>A0A1I7SY13_9PELO</name>
<evidence type="ECO:0000313" key="5">
    <source>
        <dbReference type="Proteomes" id="UP000095282"/>
    </source>
</evidence>
<dbReference type="AlphaFoldDB" id="A0A1I7SY13"/>
<dbReference type="PROSITE" id="PS00653">
    <property type="entry name" value="GLYCOSYL_HYDROL_F1_2"/>
    <property type="match status" value="1"/>
</dbReference>
<dbReference type="SUPFAM" id="SSF51445">
    <property type="entry name" value="(Trans)glycosidases"/>
    <property type="match status" value="1"/>
</dbReference>
<dbReference type="WBParaSite" id="Csp11.Scaffold23.g97.t1">
    <property type="protein sequence ID" value="Csp11.Scaffold23.g97.t1"/>
    <property type="gene ID" value="Csp11.Scaffold23.g97"/>
</dbReference>
<dbReference type="InterPro" id="IPR017853">
    <property type="entry name" value="GH"/>
</dbReference>
<keyword evidence="5" id="KW-1185">Reference proteome</keyword>
<reference evidence="6" key="1">
    <citation type="submission" date="2016-11" db="UniProtKB">
        <authorList>
            <consortium name="WormBaseParasite"/>
        </authorList>
    </citation>
    <scope>IDENTIFICATION</scope>
</reference>
<organism evidence="5 6">
    <name type="scientific">Caenorhabditis tropicalis</name>
    <dbReference type="NCBI Taxonomy" id="1561998"/>
    <lineage>
        <taxon>Eukaryota</taxon>
        <taxon>Metazoa</taxon>
        <taxon>Ecdysozoa</taxon>
        <taxon>Nematoda</taxon>
        <taxon>Chromadorea</taxon>
        <taxon>Rhabditida</taxon>
        <taxon>Rhabditina</taxon>
        <taxon>Rhabditomorpha</taxon>
        <taxon>Rhabditoidea</taxon>
        <taxon>Rhabditidae</taxon>
        <taxon>Peloderinae</taxon>
        <taxon>Caenorhabditis</taxon>
    </lineage>
</organism>
<dbReference type="InterPro" id="IPR001360">
    <property type="entry name" value="Glyco_hydro_1"/>
</dbReference>
<dbReference type="PRINTS" id="PR00131">
    <property type="entry name" value="GLHYDRLASE1"/>
</dbReference>
<dbReference type="FunFam" id="3.20.20.80:FF:000099">
    <property type="entry name" value="Lactase-phlorizin hydrolase, putative"/>
    <property type="match status" value="1"/>
</dbReference>
<dbReference type="PANTHER" id="PTHR10353">
    <property type="entry name" value="GLYCOSYL HYDROLASE"/>
    <property type="match status" value="1"/>
</dbReference>
<dbReference type="STRING" id="1561998.A0A1I7SY13"/>
<comment type="similarity">
    <text evidence="1 4">Belongs to the glycosyl hydrolase 1 family.</text>
</comment>
<dbReference type="eggNOG" id="KOG0626">
    <property type="taxonomic scope" value="Eukaryota"/>
</dbReference>
<dbReference type="InterPro" id="IPR033132">
    <property type="entry name" value="GH_1_N_CS"/>
</dbReference>
<evidence type="ECO:0000256" key="2">
    <source>
        <dbReference type="ARBA" id="ARBA00022801"/>
    </source>
</evidence>
<dbReference type="PANTHER" id="PTHR10353:SF36">
    <property type="entry name" value="LP05116P"/>
    <property type="match status" value="1"/>
</dbReference>
<accession>A0A1I7SY13</accession>
<dbReference type="Proteomes" id="UP000095282">
    <property type="component" value="Unplaced"/>
</dbReference>
<proteinExistence type="inferred from homology"/>
<evidence type="ECO:0000256" key="1">
    <source>
        <dbReference type="ARBA" id="ARBA00010838"/>
    </source>
</evidence>
<evidence type="ECO:0000256" key="4">
    <source>
        <dbReference type="RuleBase" id="RU003690"/>
    </source>
</evidence>
<dbReference type="GO" id="GO:0005975">
    <property type="term" value="P:carbohydrate metabolic process"/>
    <property type="evidence" value="ECO:0007669"/>
    <property type="project" value="InterPro"/>
</dbReference>
<keyword evidence="2" id="KW-0378">Hydrolase</keyword>
<dbReference type="GO" id="GO:0008422">
    <property type="term" value="F:beta-glucosidase activity"/>
    <property type="evidence" value="ECO:0007669"/>
    <property type="project" value="TreeGrafter"/>
</dbReference>
<keyword evidence="3" id="KW-0326">Glycosidase</keyword>
<dbReference type="Gene3D" id="3.20.20.80">
    <property type="entry name" value="Glycosidases"/>
    <property type="match status" value="1"/>
</dbReference>
<evidence type="ECO:0000313" key="6">
    <source>
        <dbReference type="WBParaSite" id="Csp11.Scaffold23.g97.t1"/>
    </source>
</evidence>
<dbReference type="Pfam" id="PF00232">
    <property type="entry name" value="Glyco_hydro_1"/>
    <property type="match status" value="1"/>
</dbReference>
<evidence type="ECO:0000256" key="3">
    <source>
        <dbReference type="ARBA" id="ARBA00023295"/>
    </source>
</evidence>
<protein>
    <submittedName>
        <fullName evidence="6">Glycoside hydrolase family 1 protein</fullName>
    </submittedName>
</protein>
<sequence>MTLPTKFPKDFKFGTATAAYQIEGSKTLDGRGFSTWDAIRSEYGRIRDNSNPELSCESRLKYKEDVELLAKIGVTSYRFSISWSRILPNGTLSEISEDGIQYYRDLCLLLRDNQIEPIVTLFHFDMPLAIYDNGTSWLNKQNCDHFADFADLCFQKFGDLVKTWITYNEINMQAWSSVVKLEGEQWLCPDRPQIENHQHAPYIAAANMLIAHAKIYRNYEKNYKETQNGIIGITNGGHFCIPASDSPEDKEASDRALNWLFTCTLDPILSDSGDFPVSMRQKLPFLPKFSDEEKKMIRGSLDFLGINYYLSHSVRGITDDETPNSQSERDGSYSLVEGKWEKICGETWIRYAPDGLLMLLKYVKEKYNNIPLLITENGCPDYVRKEGEAEKTVEEILNDKHRIKYISGHLEVVAKALESGCNVIGYTVWSLMDNFEWDDGFELRFGLCRVDFDSPEKTRTMKQSAMFYQKFIREFKKHHHLL</sequence>